<dbReference type="PIRSF" id="PIRSF005572">
    <property type="entry name" value="NifS"/>
    <property type="match status" value="1"/>
</dbReference>
<evidence type="ECO:0000256" key="3">
    <source>
        <dbReference type="ARBA" id="ARBA00012239"/>
    </source>
</evidence>
<evidence type="ECO:0000259" key="10">
    <source>
        <dbReference type="Pfam" id="PF00266"/>
    </source>
</evidence>
<dbReference type="NCBIfam" id="TIGR02006">
    <property type="entry name" value="IscS"/>
    <property type="match status" value="1"/>
</dbReference>
<evidence type="ECO:0000313" key="11">
    <source>
        <dbReference type="EMBL" id="EAR92412.2"/>
    </source>
</evidence>
<dbReference type="GO" id="GO:0030170">
    <property type="term" value="F:pyridoxal phosphate binding"/>
    <property type="evidence" value="ECO:0007669"/>
    <property type="project" value="InterPro"/>
</dbReference>
<dbReference type="EC" id="2.8.1.7" evidence="3"/>
<comment type="similarity">
    <text evidence="2">Belongs to the class-V pyridoxal-phosphate-dependent aminotransferase family. NifS/IscS subfamily.</text>
</comment>
<dbReference type="HAMAP" id="MF_00331">
    <property type="entry name" value="Cys_desulf_IscS"/>
    <property type="match status" value="1"/>
</dbReference>
<evidence type="ECO:0000256" key="7">
    <source>
        <dbReference type="ARBA" id="ARBA00023004"/>
    </source>
</evidence>
<dbReference type="GO" id="GO:0005739">
    <property type="term" value="C:mitochondrion"/>
    <property type="evidence" value="ECO:0007669"/>
    <property type="project" value="TreeGrafter"/>
</dbReference>
<accession>Q236T8</accession>
<dbReference type="STRING" id="312017.Q236T8"/>
<dbReference type="AlphaFoldDB" id="Q236T8"/>
<organism evidence="11 12">
    <name type="scientific">Tetrahymena thermophila (strain SB210)</name>
    <dbReference type="NCBI Taxonomy" id="312017"/>
    <lineage>
        <taxon>Eukaryota</taxon>
        <taxon>Sar</taxon>
        <taxon>Alveolata</taxon>
        <taxon>Ciliophora</taxon>
        <taxon>Intramacronucleata</taxon>
        <taxon>Oligohymenophorea</taxon>
        <taxon>Hymenostomatida</taxon>
        <taxon>Tetrahymenina</taxon>
        <taxon>Tetrahymenidae</taxon>
        <taxon>Tetrahymena</taxon>
    </lineage>
</organism>
<dbReference type="FunFam" id="3.90.1150.10:FF:000002">
    <property type="entry name" value="Cysteine desulfurase IscS"/>
    <property type="match status" value="1"/>
</dbReference>
<evidence type="ECO:0000256" key="1">
    <source>
        <dbReference type="ARBA" id="ARBA00001933"/>
    </source>
</evidence>
<dbReference type="PROSITE" id="PS00595">
    <property type="entry name" value="AA_TRANSFER_CLASS_5"/>
    <property type="match status" value="1"/>
</dbReference>
<evidence type="ECO:0000256" key="8">
    <source>
        <dbReference type="ARBA" id="ARBA00023014"/>
    </source>
</evidence>
<protein>
    <recommendedName>
        <fullName evidence="3">cysteine desulfurase</fullName>
        <ecNumber evidence="3">2.8.1.7</ecNumber>
    </recommendedName>
</protein>
<dbReference type="RefSeq" id="XP_001012657.2">
    <property type="nucleotide sequence ID" value="XM_001012657.3"/>
</dbReference>
<dbReference type="GeneID" id="7824279"/>
<evidence type="ECO:0000256" key="4">
    <source>
        <dbReference type="ARBA" id="ARBA00022679"/>
    </source>
</evidence>
<dbReference type="EMBL" id="GG662749">
    <property type="protein sequence ID" value="EAR92412.2"/>
    <property type="molecule type" value="Genomic_DNA"/>
</dbReference>
<dbReference type="KEGG" id="tet:TTHERM_00085100"/>
<dbReference type="InterPro" id="IPR016454">
    <property type="entry name" value="Cysteine_dSase"/>
</dbReference>
<dbReference type="InterPro" id="IPR000192">
    <property type="entry name" value="Aminotrans_V_dom"/>
</dbReference>
<dbReference type="SUPFAM" id="SSF53383">
    <property type="entry name" value="PLP-dependent transferases"/>
    <property type="match status" value="1"/>
</dbReference>
<sequence>MIKKIIQTRGLYNLLKAPFSQEPLLSSGNYNTADKRSIYLDFQATTPLDFRVLDKMMPYQTNMYGNPHSRSHEYGWATEKATEDARAQVADLIGADPKEITFTSGATESNNQALKGLAAFYGKKKKHIITTQIEHKCILDTCRNLEEQGYEITYLPVQKNGLVDLEVFKNAIRPDTLVASIILVHNEIGVIQDIKTIGKICRDNKVFFHTDAAQALGKIPINVDEMNIDLMSMSSHKVYGPKGIGGLYVRRKPKVRILPIINGGGQERGLRSGTLAPHLCVGFGEACEIAKREMDNDKKHIQRLSEKFLKEVYQRIPNIYINGDKDQRYVGNINISFEFVEGESLMMGIKQCAVSSGSACTSASLEPSYVLRALGVNEELAHTSLRIGFGRFTTDEEVDYLINLLSEKVSKLREMSPLWEMIQEGIDIKEIQWSQPH</sequence>
<keyword evidence="8" id="KW-0411">Iron-sulfur</keyword>
<dbReference type="HOGENOM" id="CLU_351112_0_0_1"/>
<dbReference type="InterPro" id="IPR020578">
    <property type="entry name" value="Aminotrans_V_PyrdxlP_BS"/>
</dbReference>
<evidence type="ECO:0000256" key="5">
    <source>
        <dbReference type="ARBA" id="ARBA00022723"/>
    </source>
</evidence>
<dbReference type="NCBIfam" id="NF010611">
    <property type="entry name" value="PRK14012.1"/>
    <property type="match status" value="1"/>
</dbReference>
<evidence type="ECO:0000256" key="9">
    <source>
        <dbReference type="RuleBase" id="RU004504"/>
    </source>
</evidence>
<dbReference type="GO" id="GO:1990221">
    <property type="term" value="C:L-cysteine desulfurase complex"/>
    <property type="evidence" value="ECO:0007669"/>
    <property type="project" value="UniProtKB-ARBA"/>
</dbReference>
<dbReference type="Gene3D" id="3.90.1150.10">
    <property type="entry name" value="Aspartate Aminotransferase, domain 1"/>
    <property type="match status" value="1"/>
</dbReference>
<dbReference type="InterPro" id="IPR015421">
    <property type="entry name" value="PyrdxlP-dep_Trfase_major"/>
</dbReference>
<dbReference type="InterPro" id="IPR015424">
    <property type="entry name" value="PyrdxlP-dep_Trfase"/>
</dbReference>
<gene>
    <name evidence="11" type="ORF">TTHERM_00085100</name>
</gene>
<dbReference type="GO" id="GO:0046872">
    <property type="term" value="F:metal ion binding"/>
    <property type="evidence" value="ECO:0007669"/>
    <property type="project" value="UniProtKB-KW"/>
</dbReference>
<keyword evidence="7" id="KW-0408">Iron</keyword>
<keyword evidence="6" id="KW-0663">Pyridoxal phosphate</keyword>
<keyword evidence="4" id="KW-0808">Transferase</keyword>
<reference evidence="12" key="1">
    <citation type="journal article" date="2006" name="PLoS Biol.">
        <title>Macronuclear genome sequence of the ciliate Tetrahymena thermophila, a model eukaryote.</title>
        <authorList>
            <person name="Eisen J.A."/>
            <person name="Coyne R.S."/>
            <person name="Wu M."/>
            <person name="Wu D."/>
            <person name="Thiagarajan M."/>
            <person name="Wortman J.R."/>
            <person name="Badger J.H."/>
            <person name="Ren Q."/>
            <person name="Amedeo P."/>
            <person name="Jones K.M."/>
            <person name="Tallon L.J."/>
            <person name="Delcher A.L."/>
            <person name="Salzberg S.L."/>
            <person name="Silva J.C."/>
            <person name="Haas B.J."/>
            <person name="Majoros W.H."/>
            <person name="Farzad M."/>
            <person name="Carlton J.M."/>
            <person name="Smith R.K. Jr."/>
            <person name="Garg J."/>
            <person name="Pearlman R.E."/>
            <person name="Karrer K.M."/>
            <person name="Sun L."/>
            <person name="Manning G."/>
            <person name="Elde N.C."/>
            <person name="Turkewitz A.P."/>
            <person name="Asai D.J."/>
            <person name="Wilkes D.E."/>
            <person name="Wang Y."/>
            <person name="Cai H."/>
            <person name="Collins K."/>
            <person name="Stewart B.A."/>
            <person name="Lee S.R."/>
            <person name="Wilamowska K."/>
            <person name="Weinberg Z."/>
            <person name="Ruzzo W.L."/>
            <person name="Wloga D."/>
            <person name="Gaertig J."/>
            <person name="Frankel J."/>
            <person name="Tsao C.-C."/>
            <person name="Gorovsky M.A."/>
            <person name="Keeling P.J."/>
            <person name="Waller R.F."/>
            <person name="Patron N.J."/>
            <person name="Cherry J.M."/>
            <person name="Stover N.A."/>
            <person name="Krieger C.J."/>
            <person name="del Toro C."/>
            <person name="Ryder H.F."/>
            <person name="Williamson S.C."/>
            <person name="Barbeau R.A."/>
            <person name="Hamilton E.P."/>
            <person name="Orias E."/>
        </authorList>
    </citation>
    <scope>NUCLEOTIDE SEQUENCE [LARGE SCALE GENOMIC DNA]</scope>
    <source>
        <strain evidence="12">SB210</strain>
    </source>
</reference>
<keyword evidence="5" id="KW-0479">Metal-binding</keyword>
<feature type="domain" description="Aminotransferase class V" evidence="10">
    <location>
        <begin position="38"/>
        <end position="401"/>
    </location>
</feature>
<proteinExistence type="inferred from homology"/>
<dbReference type="Proteomes" id="UP000009168">
    <property type="component" value="Unassembled WGS sequence"/>
</dbReference>
<dbReference type="Gene3D" id="3.40.640.10">
    <property type="entry name" value="Type I PLP-dependent aspartate aminotransferase-like (Major domain)"/>
    <property type="match status" value="1"/>
</dbReference>
<evidence type="ECO:0000313" key="12">
    <source>
        <dbReference type="Proteomes" id="UP000009168"/>
    </source>
</evidence>
<dbReference type="InterPro" id="IPR010240">
    <property type="entry name" value="Cys_deSase_IscS"/>
</dbReference>
<dbReference type="Pfam" id="PF00266">
    <property type="entry name" value="Aminotran_5"/>
    <property type="match status" value="1"/>
</dbReference>
<dbReference type="GO" id="GO:0031071">
    <property type="term" value="F:cysteine desulfurase activity"/>
    <property type="evidence" value="ECO:0007669"/>
    <property type="project" value="UniProtKB-EC"/>
</dbReference>
<dbReference type="InParanoid" id="Q236T8"/>
<dbReference type="GO" id="GO:0051536">
    <property type="term" value="F:iron-sulfur cluster binding"/>
    <property type="evidence" value="ECO:0007669"/>
    <property type="project" value="UniProtKB-KW"/>
</dbReference>
<dbReference type="FunFam" id="3.40.640.10:FF:000003">
    <property type="entry name" value="Cysteine desulfurase IscS"/>
    <property type="match status" value="1"/>
</dbReference>
<dbReference type="OrthoDB" id="10250117at2759"/>
<dbReference type="GO" id="GO:0044571">
    <property type="term" value="P:[2Fe-2S] cluster assembly"/>
    <property type="evidence" value="ECO:0007669"/>
    <property type="project" value="InterPro"/>
</dbReference>
<dbReference type="NCBIfam" id="NF002806">
    <property type="entry name" value="PRK02948.1"/>
    <property type="match status" value="1"/>
</dbReference>
<name>Q236T8_TETTS</name>
<evidence type="ECO:0000256" key="2">
    <source>
        <dbReference type="ARBA" id="ARBA00006490"/>
    </source>
</evidence>
<keyword evidence="12" id="KW-1185">Reference proteome</keyword>
<evidence type="ECO:0000256" key="6">
    <source>
        <dbReference type="ARBA" id="ARBA00022898"/>
    </source>
</evidence>
<comment type="cofactor">
    <cofactor evidence="1 9">
        <name>pyridoxal 5'-phosphate</name>
        <dbReference type="ChEBI" id="CHEBI:597326"/>
    </cofactor>
</comment>
<dbReference type="InterPro" id="IPR015422">
    <property type="entry name" value="PyrdxlP-dep_Trfase_small"/>
</dbReference>
<dbReference type="FunCoup" id="Q236T8">
    <property type="interactions" value="573"/>
</dbReference>
<dbReference type="PANTHER" id="PTHR11601:SF34">
    <property type="entry name" value="CYSTEINE DESULFURASE"/>
    <property type="match status" value="1"/>
</dbReference>
<dbReference type="PANTHER" id="PTHR11601">
    <property type="entry name" value="CYSTEINE DESULFURYLASE FAMILY MEMBER"/>
    <property type="match status" value="1"/>
</dbReference>
<dbReference type="eggNOG" id="KOG1549">
    <property type="taxonomic scope" value="Eukaryota"/>
</dbReference>